<evidence type="ECO:0000313" key="4">
    <source>
        <dbReference type="EMBL" id="HIV04502.1"/>
    </source>
</evidence>
<evidence type="ECO:0000313" key="5">
    <source>
        <dbReference type="Proteomes" id="UP000886812"/>
    </source>
</evidence>
<accession>A0A9D1NJT2</accession>
<dbReference type="PROSITE" id="PS50005">
    <property type="entry name" value="TPR"/>
    <property type="match status" value="1"/>
</dbReference>
<name>A0A9D1NJT2_9BACT</name>
<dbReference type="Pfam" id="PF13174">
    <property type="entry name" value="TPR_6"/>
    <property type="match status" value="1"/>
</dbReference>
<dbReference type="EMBL" id="DVOG01000132">
    <property type="protein sequence ID" value="HIV04502.1"/>
    <property type="molecule type" value="Genomic_DNA"/>
</dbReference>
<organism evidence="4 5">
    <name type="scientific">Candidatus Spyradosoma merdigallinarum</name>
    <dbReference type="NCBI Taxonomy" id="2840950"/>
    <lineage>
        <taxon>Bacteria</taxon>
        <taxon>Pseudomonadati</taxon>
        <taxon>Verrucomicrobiota</taxon>
        <taxon>Opitutia</taxon>
        <taxon>Opitutia incertae sedis</taxon>
        <taxon>Candidatus Spyradosoma</taxon>
    </lineage>
</organism>
<reference evidence="4" key="1">
    <citation type="submission" date="2020-10" db="EMBL/GenBank/DDBJ databases">
        <authorList>
            <person name="Gilroy R."/>
        </authorList>
    </citation>
    <scope>NUCLEOTIDE SEQUENCE</scope>
    <source>
        <strain evidence="4">10669</strain>
    </source>
</reference>
<dbReference type="InterPro" id="IPR019734">
    <property type="entry name" value="TPR_rpt"/>
</dbReference>
<feature type="region of interest" description="Disordered" evidence="2">
    <location>
        <begin position="421"/>
        <end position="450"/>
    </location>
</feature>
<reference evidence="4" key="2">
    <citation type="journal article" date="2021" name="PeerJ">
        <title>Extensive microbial diversity within the chicken gut microbiome revealed by metagenomics and culture.</title>
        <authorList>
            <person name="Gilroy R."/>
            <person name="Ravi A."/>
            <person name="Getino M."/>
            <person name="Pursley I."/>
            <person name="Horton D.L."/>
            <person name="Alikhan N.F."/>
            <person name="Baker D."/>
            <person name="Gharbi K."/>
            <person name="Hall N."/>
            <person name="Watson M."/>
            <person name="Adriaenssens E.M."/>
            <person name="Foster-Nyarko E."/>
            <person name="Jarju S."/>
            <person name="Secka A."/>
            <person name="Antonio M."/>
            <person name="Oren A."/>
            <person name="Chaudhuri R.R."/>
            <person name="La Ragione R."/>
            <person name="Hildebrand F."/>
            <person name="Pallen M.J."/>
        </authorList>
    </citation>
    <scope>NUCLEOTIDE SEQUENCE</scope>
    <source>
        <strain evidence="4">10669</strain>
    </source>
</reference>
<keyword evidence="1" id="KW-0802">TPR repeat</keyword>
<evidence type="ECO:0000256" key="3">
    <source>
        <dbReference type="SAM" id="SignalP"/>
    </source>
</evidence>
<dbReference type="AlphaFoldDB" id="A0A9D1NJT2"/>
<comment type="caution">
    <text evidence="4">The sequence shown here is derived from an EMBL/GenBank/DDBJ whole genome shotgun (WGS) entry which is preliminary data.</text>
</comment>
<evidence type="ECO:0000256" key="2">
    <source>
        <dbReference type="SAM" id="MobiDB-lite"/>
    </source>
</evidence>
<keyword evidence="3" id="KW-0732">Signal</keyword>
<sequence length="450" mass="49399">MKSGFSHRKGRLLPAAVFGAGTLLLFCASGCASAKLPASAGTVPAAGQETDARAALRLQIEADVAEGAREEGLPSDIFETGNLGAYADFLIDGALAKGVPAAEAEIPIAALVVAFALEKSGEDSRALGAYADVAALFPDSDFAAEALYRQGAVYSSRRQFDAAFECFSALEDSYPASPRVDDAVVQAYLVAEMVRNGVRPLKGGWFPWFRDRNAALAFYDRLYEMAPHLPISPRLLYHKGIFAFELSHEWFAFDKTLEAIDAFERLISIYPDAQFVPDAYLELAETYEAGIVGAEWDQLSTRRAINYYTDFYSLFPEHPLAEAVYDRTVVLTNLLAANRLAFGDFYYSRHNNLRAALTFYNEAITLAPDSPAGKDAQERIERIRRGERSERTLVDWIFGRYPNYDAGDYFDAPSLKPLDEMGFRSGNAAAQQLDSPAAPANEGYQNPGED</sequence>
<feature type="repeat" description="TPR" evidence="1">
    <location>
        <begin position="144"/>
        <end position="177"/>
    </location>
</feature>
<proteinExistence type="predicted"/>
<dbReference type="InterPro" id="IPR011990">
    <property type="entry name" value="TPR-like_helical_dom_sf"/>
</dbReference>
<dbReference type="SUPFAM" id="SSF48452">
    <property type="entry name" value="TPR-like"/>
    <property type="match status" value="1"/>
</dbReference>
<protein>
    <submittedName>
        <fullName evidence="4">Tetratricopeptide repeat protein</fullName>
    </submittedName>
</protein>
<dbReference type="Proteomes" id="UP000886812">
    <property type="component" value="Unassembled WGS sequence"/>
</dbReference>
<feature type="signal peptide" evidence="3">
    <location>
        <begin position="1"/>
        <end position="34"/>
    </location>
</feature>
<evidence type="ECO:0000256" key="1">
    <source>
        <dbReference type="PROSITE-ProRule" id="PRU00339"/>
    </source>
</evidence>
<gene>
    <name evidence="4" type="ORF">IAC75_05065</name>
</gene>
<feature type="chain" id="PRO_5038452420" evidence="3">
    <location>
        <begin position="35"/>
        <end position="450"/>
    </location>
</feature>
<dbReference type="Gene3D" id="1.25.40.10">
    <property type="entry name" value="Tetratricopeptide repeat domain"/>
    <property type="match status" value="2"/>
</dbReference>